<dbReference type="AlphaFoldDB" id="A0A843YSB8"/>
<reference evidence="1 2" key="1">
    <citation type="submission" date="2019-10" db="EMBL/GenBank/DDBJ databases">
        <title>Glaciimonas soli sp. nov., a psychrophilic bacterium isolated from the forest soil of a high elevation mountain in Taiwan.</title>
        <authorList>
            <person name="Wang L.-T."/>
            <person name="Shieh W.Y."/>
        </authorList>
    </citation>
    <scope>NUCLEOTIDE SEQUENCE [LARGE SCALE GENOMIC DNA]</scope>
    <source>
        <strain evidence="1 2">GS1</strain>
    </source>
</reference>
<evidence type="ECO:0000313" key="2">
    <source>
        <dbReference type="Proteomes" id="UP000451565"/>
    </source>
</evidence>
<dbReference type="OrthoDB" id="8909509at2"/>
<keyword evidence="2" id="KW-1185">Reference proteome</keyword>
<sequence>MSDVADRAEWRIAKDIELAMAHARKTPQLEADGHCHYCDDDVAHRKLFCNIDCRDDYQREQEAKRRAGC</sequence>
<gene>
    <name evidence="1" type="ORF">GEV47_17450</name>
</gene>
<dbReference type="EMBL" id="WINI01000009">
    <property type="protein sequence ID" value="MQR02465.1"/>
    <property type="molecule type" value="Genomic_DNA"/>
</dbReference>
<name>A0A843YSB8_9BURK</name>
<proteinExistence type="predicted"/>
<accession>A0A843YSB8</accession>
<organism evidence="1 2">
    <name type="scientific">Glaciimonas soli</name>
    <dbReference type="NCBI Taxonomy" id="2590999"/>
    <lineage>
        <taxon>Bacteria</taxon>
        <taxon>Pseudomonadati</taxon>
        <taxon>Pseudomonadota</taxon>
        <taxon>Betaproteobacteria</taxon>
        <taxon>Burkholderiales</taxon>
        <taxon>Oxalobacteraceae</taxon>
        <taxon>Glaciimonas</taxon>
    </lineage>
</organism>
<dbReference type="RefSeq" id="WP_153236087.1">
    <property type="nucleotide sequence ID" value="NZ_WINI01000009.1"/>
</dbReference>
<protein>
    <recommendedName>
        <fullName evidence="3">DUF2116 family Zn-ribbon domain-containing protein</fullName>
    </recommendedName>
</protein>
<evidence type="ECO:0000313" key="1">
    <source>
        <dbReference type="EMBL" id="MQR02465.1"/>
    </source>
</evidence>
<dbReference type="Proteomes" id="UP000451565">
    <property type="component" value="Unassembled WGS sequence"/>
</dbReference>
<comment type="caution">
    <text evidence="1">The sequence shown here is derived from an EMBL/GenBank/DDBJ whole genome shotgun (WGS) entry which is preliminary data.</text>
</comment>
<evidence type="ECO:0008006" key="3">
    <source>
        <dbReference type="Google" id="ProtNLM"/>
    </source>
</evidence>